<comment type="caution">
    <text evidence="1">The sequence shown here is derived from an EMBL/GenBank/DDBJ whole genome shotgun (WGS) entry which is preliminary data.</text>
</comment>
<evidence type="ECO:0000313" key="1">
    <source>
        <dbReference type="EMBL" id="EFD00807.1"/>
    </source>
</evidence>
<dbReference type="AlphaFoldDB" id="D3ABG5"/>
<dbReference type="GeneID" id="93148699"/>
<gene>
    <name evidence="1" type="ORF">CLOSTHATH_00943</name>
</gene>
<proteinExistence type="predicted"/>
<organism evidence="1 2">
    <name type="scientific">Hungatella hathewayi DSM 13479</name>
    <dbReference type="NCBI Taxonomy" id="566550"/>
    <lineage>
        <taxon>Bacteria</taxon>
        <taxon>Bacillati</taxon>
        <taxon>Bacillota</taxon>
        <taxon>Clostridia</taxon>
        <taxon>Lachnospirales</taxon>
        <taxon>Lachnospiraceae</taxon>
        <taxon>Hungatella</taxon>
    </lineage>
</organism>
<dbReference type="Proteomes" id="UP000004968">
    <property type="component" value="Unassembled WGS sequence"/>
</dbReference>
<evidence type="ECO:0000313" key="2">
    <source>
        <dbReference type="Proteomes" id="UP000004968"/>
    </source>
</evidence>
<reference evidence="1 2" key="1">
    <citation type="submission" date="2010-01" db="EMBL/GenBank/DDBJ databases">
        <authorList>
            <person name="Weinstock G."/>
            <person name="Sodergren E."/>
            <person name="Clifton S."/>
            <person name="Fulton L."/>
            <person name="Fulton B."/>
            <person name="Courtney L."/>
            <person name="Fronick C."/>
            <person name="Harrison M."/>
            <person name="Strong C."/>
            <person name="Farmer C."/>
            <person name="Delahaunty K."/>
            <person name="Markovic C."/>
            <person name="Hall O."/>
            <person name="Minx P."/>
            <person name="Tomlinson C."/>
            <person name="Mitreva M."/>
            <person name="Nelson J."/>
            <person name="Hou S."/>
            <person name="Wollam A."/>
            <person name="Pepin K.H."/>
            <person name="Johnson M."/>
            <person name="Bhonagiri V."/>
            <person name="Nash W.E."/>
            <person name="Warren W."/>
            <person name="Chinwalla A."/>
            <person name="Mardis E.R."/>
            <person name="Wilson R.K."/>
        </authorList>
    </citation>
    <scope>NUCLEOTIDE SEQUENCE [LARGE SCALE GENOMIC DNA]</scope>
    <source>
        <strain evidence="1 2">DSM 13479</strain>
    </source>
</reference>
<protein>
    <submittedName>
        <fullName evidence="1">Uncharacterized protein</fullName>
    </submittedName>
</protein>
<dbReference type="HOGENOM" id="CLU_2219518_0_0_9"/>
<name>D3ABG5_9FIRM</name>
<dbReference type="RefSeq" id="WP_006771492.1">
    <property type="nucleotide sequence ID" value="NZ_GG667615.1"/>
</dbReference>
<sequence length="106" mass="11316">MAIGETSNITSASFTGKIIWQNLGRLTTLSFELTTKKELASGATYELISIAEGIPSKKANCVLTTSDGKPYYCYSSPDGKFYVANYTGAAIPANKVLYGQIAFISA</sequence>
<dbReference type="EMBL" id="ACIO01000068">
    <property type="protein sequence ID" value="EFD00807.1"/>
    <property type="molecule type" value="Genomic_DNA"/>
</dbReference>
<accession>D3ABG5</accession>